<evidence type="ECO:0000313" key="2">
    <source>
        <dbReference type="Proteomes" id="UP000012283"/>
    </source>
</evidence>
<dbReference type="InterPro" id="IPR014962">
    <property type="entry name" value="YolD"/>
</dbReference>
<keyword evidence="2" id="KW-1185">Reference proteome</keyword>
<dbReference type="Proteomes" id="UP000012283">
    <property type="component" value="Unassembled WGS sequence"/>
</dbReference>
<protein>
    <recommendedName>
        <fullName evidence="3">YolD-like protein</fullName>
    </recommendedName>
</protein>
<reference evidence="1 2" key="1">
    <citation type="submission" date="2013-03" db="EMBL/GenBank/DDBJ databases">
        <title>Draft genome sequence of Gracibacillus halophilus YIM-C55.5, a moderately halophilic and thermophilic organism from the Xiaochaidamu salt lake.</title>
        <authorList>
            <person name="Sugumar T."/>
            <person name="Polireddy D.R."/>
            <person name="Antony A."/>
            <person name="Madhava Y.R."/>
            <person name="Sivakumar N."/>
        </authorList>
    </citation>
    <scope>NUCLEOTIDE SEQUENCE [LARGE SCALE GENOMIC DNA]</scope>
    <source>
        <strain evidence="1 2">YIM-C55.5</strain>
    </source>
</reference>
<dbReference type="Pfam" id="PF08863">
    <property type="entry name" value="YolD"/>
    <property type="match status" value="1"/>
</dbReference>
<name>N4WM89_9BACI</name>
<dbReference type="eggNOG" id="ENOG50302QQ">
    <property type="taxonomic scope" value="Bacteria"/>
</dbReference>
<dbReference type="PANTHER" id="PTHR40051">
    <property type="entry name" value="IG HYPOTHETICAL 15966"/>
    <property type="match status" value="1"/>
</dbReference>
<dbReference type="RefSeq" id="WP_003466050.1">
    <property type="nucleotide sequence ID" value="NZ_APML01000019.1"/>
</dbReference>
<organism evidence="1 2">
    <name type="scientific">Gracilibacillus halophilus YIM-C55.5</name>
    <dbReference type="NCBI Taxonomy" id="1308866"/>
    <lineage>
        <taxon>Bacteria</taxon>
        <taxon>Bacillati</taxon>
        <taxon>Bacillota</taxon>
        <taxon>Bacilli</taxon>
        <taxon>Bacillales</taxon>
        <taxon>Bacillaceae</taxon>
        <taxon>Gracilibacillus</taxon>
    </lineage>
</organism>
<evidence type="ECO:0008006" key="3">
    <source>
        <dbReference type="Google" id="ProtNLM"/>
    </source>
</evidence>
<dbReference type="EMBL" id="APML01000019">
    <property type="protein sequence ID" value="ENH97292.1"/>
    <property type="molecule type" value="Genomic_DNA"/>
</dbReference>
<dbReference type="STRING" id="1308866.J416_04718"/>
<comment type="caution">
    <text evidence="1">The sequence shown here is derived from an EMBL/GenBank/DDBJ whole genome shotgun (WGS) entry which is preliminary data.</text>
</comment>
<sequence>MIYDRGAIKWTSLMLPEHAEKLERMVEEDQKQKRPILDPDYLTELNERLHDAVNEQSHVEIKLYKNGYFHTMMGRIQSLDLHRQAIYFNNNGSGESVWLPVGNIVDIQTMN</sequence>
<gene>
    <name evidence="1" type="ORF">J416_04718</name>
</gene>
<dbReference type="PANTHER" id="PTHR40051:SF1">
    <property type="entry name" value="YOLD-LIKE FAMILY PROTEIN"/>
    <property type="match status" value="1"/>
</dbReference>
<accession>N4WM89</accession>
<dbReference type="AlphaFoldDB" id="N4WM89"/>
<dbReference type="OrthoDB" id="1644322at2"/>
<proteinExistence type="predicted"/>
<dbReference type="PATRIC" id="fig|1308866.3.peg.952"/>
<evidence type="ECO:0000313" key="1">
    <source>
        <dbReference type="EMBL" id="ENH97292.1"/>
    </source>
</evidence>